<keyword evidence="2" id="KW-1185">Reference proteome</keyword>
<evidence type="ECO:0000313" key="2">
    <source>
        <dbReference type="Proteomes" id="UP000295674"/>
    </source>
</evidence>
<dbReference type="AlphaFoldDB" id="A0A4R4VTA5"/>
<organism evidence="1 2">
    <name type="scientific">Saccharopolyspora terrae</name>
    <dbReference type="NCBI Taxonomy" id="2530384"/>
    <lineage>
        <taxon>Bacteria</taxon>
        <taxon>Bacillati</taxon>
        <taxon>Actinomycetota</taxon>
        <taxon>Actinomycetes</taxon>
        <taxon>Pseudonocardiales</taxon>
        <taxon>Pseudonocardiaceae</taxon>
        <taxon>Saccharopolyspora</taxon>
    </lineage>
</organism>
<dbReference type="RefSeq" id="WP_132672581.1">
    <property type="nucleotide sequence ID" value="NZ_SMKS01000004.1"/>
</dbReference>
<dbReference type="Pfam" id="PF11248">
    <property type="entry name" value="DUF3046"/>
    <property type="match status" value="1"/>
</dbReference>
<dbReference type="EMBL" id="SMKS01000004">
    <property type="protein sequence ID" value="TDD09219.1"/>
    <property type="molecule type" value="Genomic_DNA"/>
</dbReference>
<comment type="caution">
    <text evidence="1">The sequence shown here is derived from an EMBL/GenBank/DDBJ whole genome shotgun (WGS) entry which is preliminary data.</text>
</comment>
<dbReference type="Proteomes" id="UP000295674">
    <property type="component" value="Unassembled WGS sequence"/>
</dbReference>
<evidence type="ECO:0000313" key="1">
    <source>
        <dbReference type="EMBL" id="TDD09219.1"/>
    </source>
</evidence>
<name>A0A4R4VTA5_9PSEU</name>
<dbReference type="OrthoDB" id="3215033at2"/>
<accession>A0A4R4VTA5</accession>
<dbReference type="InterPro" id="IPR021408">
    <property type="entry name" value="DUF3046"/>
</dbReference>
<reference evidence="1 2" key="1">
    <citation type="submission" date="2019-03" db="EMBL/GenBank/DDBJ databases">
        <title>Draft genome sequences of novel Actinobacteria.</title>
        <authorList>
            <person name="Sahin N."/>
            <person name="Ay H."/>
            <person name="Saygin H."/>
        </authorList>
    </citation>
    <scope>NUCLEOTIDE SEQUENCE [LARGE SCALE GENOMIC DNA]</scope>
    <source>
        <strain evidence="1 2">16K309</strain>
    </source>
</reference>
<proteinExistence type="predicted"/>
<sequence>MRHTAFRQRMAEEFGRVRSEMLAQDHVFSALGGRTVDQALEDGYTTKEVWAAVCETFEVPAERR</sequence>
<protein>
    <submittedName>
        <fullName evidence="1">DUF3046 domain-containing protein</fullName>
    </submittedName>
</protein>
<gene>
    <name evidence="1" type="ORF">E1181_04360</name>
</gene>